<name>A0A1E5L368_9FIRM</name>
<dbReference type="GO" id="GO:0005829">
    <property type="term" value="C:cytosol"/>
    <property type="evidence" value="ECO:0007669"/>
    <property type="project" value="TreeGrafter"/>
</dbReference>
<comment type="catalytic activity">
    <reaction evidence="3">
        <text>thymidine + phosphate = 2-deoxy-alpha-D-ribose 1-phosphate + thymine</text>
        <dbReference type="Rhea" id="RHEA:16037"/>
        <dbReference type="ChEBI" id="CHEBI:17748"/>
        <dbReference type="ChEBI" id="CHEBI:17821"/>
        <dbReference type="ChEBI" id="CHEBI:43474"/>
        <dbReference type="ChEBI" id="CHEBI:57259"/>
        <dbReference type="EC" id="2.4.2.2"/>
    </reaction>
</comment>
<sequence>MDQFENVTVVKKANVYFDGKVTSRTILFPSGEKKTLGIMMPGEYEFGTADKEIMEILAGKLDVLLPGNDEWIAIAGGQAFEVPANASFKMRVSEISDYCCSFIK</sequence>
<keyword evidence="1 3" id="KW-0328">Glycosyltransferase</keyword>
<dbReference type="FunFam" id="2.60.120.10:FF:000016">
    <property type="entry name" value="Pyrimidine/purine nucleoside phosphorylase"/>
    <property type="match status" value="1"/>
</dbReference>
<comment type="catalytic activity">
    <reaction evidence="3">
        <text>cytidine + phosphate = cytosine + alpha-D-ribose 1-phosphate</text>
        <dbReference type="Rhea" id="RHEA:52540"/>
        <dbReference type="ChEBI" id="CHEBI:16040"/>
        <dbReference type="ChEBI" id="CHEBI:17562"/>
        <dbReference type="ChEBI" id="CHEBI:43474"/>
        <dbReference type="ChEBI" id="CHEBI:57720"/>
        <dbReference type="EC" id="2.4.2.2"/>
    </reaction>
</comment>
<evidence type="ECO:0000313" key="5">
    <source>
        <dbReference type="Proteomes" id="UP000095255"/>
    </source>
</evidence>
<comment type="caution">
    <text evidence="4">The sequence shown here is derived from an EMBL/GenBank/DDBJ whole genome shotgun (WGS) entry which is preliminary data.</text>
</comment>
<dbReference type="OrthoDB" id="9793848at2"/>
<reference evidence="4 5" key="1">
    <citation type="submission" date="2016-09" db="EMBL/GenBank/DDBJ databases">
        <title>Desulfuribacillus arsenicus sp. nov., an obligately anaerobic, dissimilatory arsenic- and antimonate-reducing bacterium isolated from anoxic sediments.</title>
        <authorList>
            <person name="Abin C.A."/>
            <person name="Hollibaugh J.T."/>
        </authorList>
    </citation>
    <scope>NUCLEOTIDE SEQUENCE [LARGE SCALE GENOMIC DNA]</scope>
    <source>
        <strain evidence="4 5">MLFW-2</strain>
    </source>
</reference>
<evidence type="ECO:0000256" key="1">
    <source>
        <dbReference type="ARBA" id="ARBA00022676"/>
    </source>
</evidence>
<keyword evidence="2 3" id="KW-0808">Transferase</keyword>
<dbReference type="EC" id="2.4.2.1" evidence="3"/>
<evidence type="ECO:0000256" key="2">
    <source>
        <dbReference type="ARBA" id="ARBA00022679"/>
    </source>
</evidence>
<protein>
    <recommendedName>
        <fullName evidence="3">Pyrimidine/purine nucleoside phosphorylase</fullName>
        <ecNumber evidence="3">2.4.2.1</ecNumber>
        <ecNumber evidence="3">2.4.2.2</ecNumber>
    </recommendedName>
    <alternativeName>
        <fullName evidence="3">Adenosine phosphorylase</fullName>
    </alternativeName>
    <alternativeName>
        <fullName evidence="3">Cytidine phosphorylase</fullName>
    </alternativeName>
    <alternativeName>
        <fullName evidence="3">Guanosine phosphorylase</fullName>
    </alternativeName>
    <alternativeName>
        <fullName evidence="3">Inosine phosphorylase</fullName>
    </alternativeName>
    <alternativeName>
        <fullName evidence="3">Thymidine phosphorylase</fullName>
    </alternativeName>
    <alternativeName>
        <fullName evidence="3">Uridine phosphorylase</fullName>
    </alternativeName>
    <alternativeName>
        <fullName evidence="3">Xanthosine phosphorylase</fullName>
    </alternativeName>
</protein>
<dbReference type="InterPro" id="IPR009664">
    <property type="entry name" value="Ppnp"/>
</dbReference>
<dbReference type="EMBL" id="MJAT01000037">
    <property type="protein sequence ID" value="OEH84547.1"/>
    <property type="molecule type" value="Genomic_DNA"/>
</dbReference>
<comment type="similarity">
    <text evidence="3">Belongs to the nucleoside phosphorylase PpnP family.</text>
</comment>
<proteinExistence type="inferred from homology"/>
<comment type="catalytic activity">
    <reaction evidence="3">
        <text>uridine + phosphate = alpha-D-ribose 1-phosphate + uracil</text>
        <dbReference type="Rhea" id="RHEA:24388"/>
        <dbReference type="ChEBI" id="CHEBI:16704"/>
        <dbReference type="ChEBI" id="CHEBI:17568"/>
        <dbReference type="ChEBI" id="CHEBI:43474"/>
        <dbReference type="ChEBI" id="CHEBI:57720"/>
        <dbReference type="EC" id="2.4.2.2"/>
    </reaction>
</comment>
<dbReference type="Proteomes" id="UP000095255">
    <property type="component" value="Unassembled WGS sequence"/>
</dbReference>
<dbReference type="InterPro" id="IPR011051">
    <property type="entry name" value="RmlC_Cupin_sf"/>
</dbReference>
<dbReference type="PANTHER" id="PTHR36540">
    <property type="entry name" value="PYRIMIDINE/PURINE NUCLEOSIDE PHOSPHORYLASE"/>
    <property type="match status" value="1"/>
</dbReference>
<comment type="catalytic activity">
    <reaction evidence="3">
        <text>a purine D-ribonucleoside + phosphate = a purine nucleobase + alpha-D-ribose 1-phosphate</text>
        <dbReference type="Rhea" id="RHEA:19805"/>
        <dbReference type="ChEBI" id="CHEBI:26386"/>
        <dbReference type="ChEBI" id="CHEBI:43474"/>
        <dbReference type="ChEBI" id="CHEBI:57720"/>
        <dbReference type="ChEBI" id="CHEBI:142355"/>
        <dbReference type="EC" id="2.4.2.1"/>
    </reaction>
</comment>
<dbReference type="SUPFAM" id="SSF51182">
    <property type="entry name" value="RmlC-like cupins"/>
    <property type="match status" value="1"/>
</dbReference>
<dbReference type="GO" id="GO:0047975">
    <property type="term" value="F:guanosine phosphorylase activity"/>
    <property type="evidence" value="ECO:0007669"/>
    <property type="project" value="RHEA"/>
</dbReference>
<evidence type="ECO:0000256" key="3">
    <source>
        <dbReference type="HAMAP-Rule" id="MF_01537"/>
    </source>
</evidence>
<dbReference type="GO" id="GO:0004731">
    <property type="term" value="F:purine-nucleoside phosphorylase activity"/>
    <property type="evidence" value="ECO:0007669"/>
    <property type="project" value="UniProtKB-UniRule"/>
</dbReference>
<evidence type="ECO:0000313" key="4">
    <source>
        <dbReference type="EMBL" id="OEH84547.1"/>
    </source>
</evidence>
<dbReference type="Pfam" id="PF06865">
    <property type="entry name" value="Ppnp"/>
    <property type="match status" value="1"/>
</dbReference>
<dbReference type="InterPro" id="IPR014710">
    <property type="entry name" value="RmlC-like_jellyroll"/>
</dbReference>
<gene>
    <name evidence="3" type="primary">ppnP</name>
    <name evidence="4" type="ORF">BHU72_08540</name>
</gene>
<dbReference type="EC" id="2.4.2.2" evidence="3"/>
<keyword evidence="5" id="KW-1185">Reference proteome</keyword>
<dbReference type="GO" id="GO:0009032">
    <property type="term" value="F:thymidine phosphorylase activity"/>
    <property type="evidence" value="ECO:0007669"/>
    <property type="project" value="RHEA"/>
</dbReference>
<comment type="catalytic activity">
    <reaction evidence="3">
        <text>inosine + phosphate = alpha-D-ribose 1-phosphate + hypoxanthine</text>
        <dbReference type="Rhea" id="RHEA:27646"/>
        <dbReference type="ChEBI" id="CHEBI:17368"/>
        <dbReference type="ChEBI" id="CHEBI:17596"/>
        <dbReference type="ChEBI" id="CHEBI:43474"/>
        <dbReference type="ChEBI" id="CHEBI:57720"/>
        <dbReference type="EC" id="2.4.2.1"/>
    </reaction>
</comment>
<comment type="catalytic activity">
    <reaction evidence="3">
        <text>xanthosine + phosphate = alpha-D-ribose 1-phosphate + xanthine</text>
        <dbReference type="Rhea" id="RHEA:27638"/>
        <dbReference type="ChEBI" id="CHEBI:17712"/>
        <dbReference type="ChEBI" id="CHEBI:18107"/>
        <dbReference type="ChEBI" id="CHEBI:43474"/>
        <dbReference type="ChEBI" id="CHEBI:57720"/>
        <dbReference type="EC" id="2.4.2.1"/>
    </reaction>
</comment>
<dbReference type="GO" id="GO:0004850">
    <property type="term" value="F:uridine phosphorylase activity"/>
    <property type="evidence" value="ECO:0007669"/>
    <property type="project" value="RHEA"/>
</dbReference>
<dbReference type="STRING" id="1390249.BHU72_08540"/>
<dbReference type="RefSeq" id="WP_069702974.1">
    <property type="nucleotide sequence ID" value="NZ_MJAT01000037.1"/>
</dbReference>
<dbReference type="HAMAP" id="MF_01537">
    <property type="entry name" value="Nucleos_phosphorylase_PpnP"/>
    <property type="match status" value="1"/>
</dbReference>
<dbReference type="PANTHER" id="PTHR36540:SF1">
    <property type="entry name" value="PYRIMIDINE_PURINE NUCLEOSIDE PHOSPHORYLASE"/>
    <property type="match status" value="1"/>
</dbReference>
<accession>A0A1E5L368</accession>
<comment type="catalytic activity">
    <reaction evidence="3">
        <text>guanosine + phosphate = alpha-D-ribose 1-phosphate + guanine</text>
        <dbReference type="Rhea" id="RHEA:13233"/>
        <dbReference type="ChEBI" id="CHEBI:16235"/>
        <dbReference type="ChEBI" id="CHEBI:16750"/>
        <dbReference type="ChEBI" id="CHEBI:43474"/>
        <dbReference type="ChEBI" id="CHEBI:57720"/>
        <dbReference type="EC" id="2.4.2.1"/>
    </reaction>
</comment>
<dbReference type="AlphaFoldDB" id="A0A1E5L368"/>
<dbReference type="CDD" id="cd20296">
    <property type="entry name" value="cupin_PpnP-like"/>
    <property type="match status" value="1"/>
</dbReference>
<comment type="catalytic activity">
    <reaction evidence="3">
        <text>adenosine + phosphate = alpha-D-ribose 1-phosphate + adenine</text>
        <dbReference type="Rhea" id="RHEA:27642"/>
        <dbReference type="ChEBI" id="CHEBI:16335"/>
        <dbReference type="ChEBI" id="CHEBI:16708"/>
        <dbReference type="ChEBI" id="CHEBI:43474"/>
        <dbReference type="ChEBI" id="CHEBI:57720"/>
        <dbReference type="EC" id="2.4.2.1"/>
    </reaction>
</comment>
<dbReference type="Gene3D" id="2.60.120.10">
    <property type="entry name" value="Jelly Rolls"/>
    <property type="match status" value="1"/>
</dbReference>
<organism evidence="4 5">
    <name type="scientific">Desulfuribacillus stibiiarsenatis</name>
    <dbReference type="NCBI Taxonomy" id="1390249"/>
    <lineage>
        <taxon>Bacteria</taxon>
        <taxon>Bacillati</taxon>
        <taxon>Bacillota</taxon>
        <taxon>Desulfuribacillia</taxon>
        <taxon>Desulfuribacillales</taxon>
        <taxon>Desulfuribacillaceae</taxon>
        <taxon>Desulfuribacillus</taxon>
    </lineage>
</organism>
<comment type="function">
    <text evidence="3">Catalyzes the phosphorolysis of diverse nucleosides, yielding D-ribose 1-phosphate and the respective free bases. Can use uridine, adenosine, guanosine, cytidine, thymidine, inosine and xanthosine as substrates. Also catalyzes the reverse reactions.</text>
</comment>